<gene>
    <name evidence="3" type="ORF">M413DRAFT_144833</name>
</gene>
<dbReference type="OrthoDB" id="3257643at2759"/>
<proteinExistence type="predicted"/>
<reference evidence="3 4" key="1">
    <citation type="submission" date="2014-04" db="EMBL/GenBank/DDBJ databases">
        <authorList>
            <consortium name="DOE Joint Genome Institute"/>
            <person name="Kuo A."/>
            <person name="Gay G."/>
            <person name="Dore J."/>
            <person name="Kohler A."/>
            <person name="Nagy L.G."/>
            <person name="Floudas D."/>
            <person name="Copeland A."/>
            <person name="Barry K.W."/>
            <person name="Cichocki N."/>
            <person name="Veneault-Fourrey C."/>
            <person name="LaButti K."/>
            <person name="Lindquist E.A."/>
            <person name="Lipzen A."/>
            <person name="Lundell T."/>
            <person name="Morin E."/>
            <person name="Murat C."/>
            <person name="Sun H."/>
            <person name="Tunlid A."/>
            <person name="Henrissat B."/>
            <person name="Grigoriev I.V."/>
            <person name="Hibbett D.S."/>
            <person name="Martin F."/>
            <person name="Nordberg H.P."/>
            <person name="Cantor M.N."/>
            <person name="Hua S.X."/>
        </authorList>
    </citation>
    <scope>NUCLEOTIDE SEQUENCE [LARGE SCALE GENOMIC DNA]</scope>
    <source>
        <strain evidence="4">h7</strain>
    </source>
</reference>
<feature type="region of interest" description="Disordered" evidence="1">
    <location>
        <begin position="1"/>
        <end position="30"/>
    </location>
</feature>
<organism evidence="3 4">
    <name type="scientific">Hebeloma cylindrosporum</name>
    <dbReference type="NCBI Taxonomy" id="76867"/>
    <lineage>
        <taxon>Eukaryota</taxon>
        <taxon>Fungi</taxon>
        <taxon>Dikarya</taxon>
        <taxon>Basidiomycota</taxon>
        <taxon>Agaricomycotina</taxon>
        <taxon>Agaricomycetes</taxon>
        <taxon>Agaricomycetidae</taxon>
        <taxon>Agaricales</taxon>
        <taxon>Agaricineae</taxon>
        <taxon>Hymenogastraceae</taxon>
        <taxon>Hebeloma</taxon>
    </lineage>
</organism>
<evidence type="ECO:0000313" key="4">
    <source>
        <dbReference type="Proteomes" id="UP000053424"/>
    </source>
</evidence>
<dbReference type="PROSITE" id="PS00036">
    <property type="entry name" value="BZIP_BASIC"/>
    <property type="match status" value="1"/>
</dbReference>
<evidence type="ECO:0000313" key="3">
    <source>
        <dbReference type="EMBL" id="KIM41238.1"/>
    </source>
</evidence>
<keyword evidence="4" id="KW-1185">Reference proteome</keyword>
<feature type="compositionally biased region" description="Low complexity" evidence="1">
    <location>
        <begin position="164"/>
        <end position="174"/>
    </location>
</feature>
<feature type="compositionally biased region" description="Basic and acidic residues" evidence="1">
    <location>
        <begin position="107"/>
        <end position="119"/>
    </location>
</feature>
<protein>
    <recommendedName>
        <fullName evidence="2">BZIP domain-containing protein</fullName>
    </recommendedName>
</protein>
<feature type="region of interest" description="Disordered" evidence="1">
    <location>
        <begin position="74"/>
        <end position="208"/>
    </location>
</feature>
<evidence type="ECO:0000256" key="1">
    <source>
        <dbReference type="SAM" id="MobiDB-lite"/>
    </source>
</evidence>
<dbReference type="HOGENOM" id="CLU_089707_0_0_1"/>
<dbReference type="Proteomes" id="UP000053424">
    <property type="component" value="Unassembled WGS sequence"/>
</dbReference>
<reference evidence="4" key="2">
    <citation type="submission" date="2015-01" db="EMBL/GenBank/DDBJ databases">
        <title>Evolutionary Origins and Diversification of the Mycorrhizal Mutualists.</title>
        <authorList>
            <consortium name="DOE Joint Genome Institute"/>
            <consortium name="Mycorrhizal Genomics Consortium"/>
            <person name="Kohler A."/>
            <person name="Kuo A."/>
            <person name="Nagy L.G."/>
            <person name="Floudas D."/>
            <person name="Copeland A."/>
            <person name="Barry K.W."/>
            <person name="Cichocki N."/>
            <person name="Veneault-Fourrey C."/>
            <person name="LaButti K."/>
            <person name="Lindquist E.A."/>
            <person name="Lipzen A."/>
            <person name="Lundell T."/>
            <person name="Morin E."/>
            <person name="Murat C."/>
            <person name="Riley R."/>
            <person name="Ohm R."/>
            <person name="Sun H."/>
            <person name="Tunlid A."/>
            <person name="Henrissat B."/>
            <person name="Grigoriev I.V."/>
            <person name="Hibbett D.S."/>
            <person name="Martin F."/>
        </authorList>
    </citation>
    <scope>NUCLEOTIDE SEQUENCE [LARGE SCALE GENOMIC DNA]</scope>
    <source>
        <strain evidence="4">h7</strain>
    </source>
</reference>
<dbReference type="GO" id="GO:0003700">
    <property type="term" value="F:DNA-binding transcription factor activity"/>
    <property type="evidence" value="ECO:0007669"/>
    <property type="project" value="InterPro"/>
</dbReference>
<dbReference type="CDD" id="cd14686">
    <property type="entry name" value="bZIP"/>
    <property type="match status" value="1"/>
</dbReference>
<sequence length="208" mass="23140">MSSVGSYTAHAERPERSRNAKAQARHRAKRKAYIEQLEQTVTKLQIASGYTNEHVSALPPPLLKIRELEQENSRLQKENDELRRLLTDPNSRNLPYESSRRLGSSHQDSRTCDRDDYLLKRRKSGHQEGVYLSPSETPPHGPESSSRAPPALTIPNVPQQIPHSYINSNSNGHGSNQGGPLYPFQMPNTPSGSSATSSPPFSASIFPF</sequence>
<dbReference type="AlphaFoldDB" id="A0A0C2XUB4"/>
<feature type="compositionally biased region" description="Low complexity" evidence="1">
    <location>
        <begin position="187"/>
        <end position="208"/>
    </location>
</feature>
<dbReference type="EMBL" id="KN831780">
    <property type="protein sequence ID" value="KIM41238.1"/>
    <property type="molecule type" value="Genomic_DNA"/>
</dbReference>
<feature type="compositionally biased region" description="Basic and acidic residues" evidence="1">
    <location>
        <begin position="74"/>
        <end position="86"/>
    </location>
</feature>
<dbReference type="Gene3D" id="1.20.5.170">
    <property type="match status" value="1"/>
</dbReference>
<evidence type="ECO:0000259" key="2">
    <source>
        <dbReference type="PROSITE" id="PS00036"/>
    </source>
</evidence>
<dbReference type="InterPro" id="IPR004827">
    <property type="entry name" value="bZIP"/>
</dbReference>
<name>A0A0C2XUB4_HEBCY</name>
<feature type="domain" description="BZIP" evidence="2">
    <location>
        <begin position="16"/>
        <end position="29"/>
    </location>
</feature>
<accession>A0A0C2XUB4</accession>